<evidence type="ECO:0000313" key="11">
    <source>
        <dbReference type="Proteomes" id="UP001165679"/>
    </source>
</evidence>
<reference evidence="10" key="2">
    <citation type="submission" date="2022-10" db="EMBL/GenBank/DDBJ databases">
        <authorList>
            <person name="Trinh H.N."/>
        </authorList>
    </citation>
    <scope>NUCLEOTIDE SEQUENCE</scope>
    <source>
        <strain evidence="10">RN2-1</strain>
    </source>
</reference>
<dbReference type="PROSITE" id="PS50979">
    <property type="entry name" value="BC"/>
    <property type="match status" value="1"/>
</dbReference>
<dbReference type="PROSITE" id="PS50968">
    <property type="entry name" value="BIOTINYL_LIPOYL"/>
    <property type="match status" value="1"/>
</dbReference>
<accession>A0AA42CHC8</accession>
<evidence type="ECO:0000256" key="5">
    <source>
        <dbReference type="ARBA" id="ARBA00023267"/>
    </source>
</evidence>
<dbReference type="SUPFAM" id="SSF56059">
    <property type="entry name" value="Glutathione synthetase ATP-binding domain-like"/>
    <property type="match status" value="1"/>
</dbReference>
<evidence type="ECO:0000256" key="2">
    <source>
        <dbReference type="ARBA" id="ARBA00022598"/>
    </source>
</evidence>
<dbReference type="InterPro" id="IPR005481">
    <property type="entry name" value="BC-like_N"/>
</dbReference>
<keyword evidence="2" id="KW-0436">Ligase</keyword>
<dbReference type="InterPro" id="IPR011764">
    <property type="entry name" value="Biotin_carboxylation_dom"/>
</dbReference>
<proteinExistence type="predicted"/>
<keyword evidence="5" id="KW-0092">Biotin</keyword>
<dbReference type="InterPro" id="IPR000089">
    <property type="entry name" value="Biotin_lipoyl"/>
</dbReference>
<feature type="domain" description="Biotin carboxylation" evidence="9">
    <location>
        <begin position="1"/>
        <end position="443"/>
    </location>
</feature>
<evidence type="ECO:0000256" key="1">
    <source>
        <dbReference type="ARBA" id="ARBA00001953"/>
    </source>
</evidence>
<dbReference type="PROSITE" id="PS50975">
    <property type="entry name" value="ATP_GRASP"/>
    <property type="match status" value="1"/>
</dbReference>
<evidence type="ECO:0000256" key="3">
    <source>
        <dbReference type="ARBA" id="ARBA00022741"/>
    </source>
</evidence>
<keyword evidence="4 6" id="KW-0067">ATP-binding</keyword>
<evidence type="ECO:0000256" key="4">
    <source>
        <dbReference type="ARBA" id="ARBA00022840"/>
    </source>
</evidence>
<protein>
    <submittedName>
        <fullName evidence="10">Acetyl/propionyl/methylcrotonyl-CoA carboxylase subunit alpha</fullName>
    </submittedName>
</protein>
<dbReference type="RefSeq" id="WP_264716048.1">
    <property type="nucleotide sequence ID" value="NZ_JAPDNT010000030.1"/>
</dbReference>
<dbReference type="GO" id="GO:0005524">
    <property type="term" value="F:ATP binding"/>
    <property type="evidence" value="ECO:0007669"/>
    <property type="project" value="UniProtKB-UniRule"/>
</dbReference>
<dbReference type="PROSITE" id="PS00188">
    <property type="entry name" value="BIOTIN"/>
    <property type="match status" value="1"/>
</dbReference>
<dbReference type="FunFam" id="3.30.1490.20:FF:000003">
    <property type="entry name" value="acetyl-CoA carboxylase isoform X1"/>
    <property type="match status" value="1"/>
</dbReference>
<evidence type="ECO:0000313" key="10">
    <source>
        <dbReference type="EMBL" id="MCW3477121.1"/>
    </source>
</evidence>
<dbReference type="InterPro" id="IPR016185">
    <property type="entry name" value="PreATP-grasp_dom_sf"/>
</dbReference>
<dbReference type="FunFam" id="3.30.470.20:FF:000028">
    <property type="entry name" value="Methylcrotonoyl-CoA carboxylase subunit alpha, mitochondrial"/>
    <property type="match status" value="1"/>
</dbReference>
<dbReference type="PANTHER" id="PTHR18866">
    <property type="entry name" value="CARBOXYLASE:PYRUVATE/ACETYL-COA/PROPIONYL-COA CARBOXYLASE"/>
    <property type="match status" value="1"/>
</dbReference>
<dbReference type="InterPro" id="IPR011053">
    <property type="entry name" value="Single_hybrid_motif"/>
</dbReference>
<evidence type="ECO:0000256" key="6">
    <source>
        <dbReference type="PROSITE-ProRule" id="PRU00409"/>
    </source>
</evidence>
<dbReference type="PROSITE" id="PS00866">
    <property type="entry name" value="CPSASE_1"/>
    <property type="match status" value="1"/>
</dbReference>
<dbReference type="FunFam" id="3.40.50.20:FF:000010">
    <property type="entry name" value="Propionyl-CoA carboxylase subunit alpha"/>
    <property type="match status" value="1"/>
</dbReference>
<keyword evidence="11" id="KW-1185">Reference proteome</keyword>
<dbReference type="Pfam" id="PF00289">
    <property type="entry name" value="Biotin_carb_N"/>
    <property type="match status" value="1"/>
</dbReference>
<name>A0AA42CHC8_9PROT</name>
<dbReference type="InterPro" id="IPR048429">
    <property type="entry name" value="MCC_alpha_BT"/>
</dbReference>
<comment type="cofactor">
    <cofactor evidence="1">
        <name>biotin</name>
        <dbReference type="ChEBI" id="CHEBI:57586"/>
    </cofactor>
</comment>
<dbReference type="SUPFAM" id="SSF51230">
    <property type="entry name" value="Single hybrid motif"/>
    <property type="match status" value="1"/>
</dbReference>
<dbReference type="Gene3D" id="2.40.50.100">
    <property type="match status" value="1"/>
</dbReference>
<dbReference type="Pfam" id="PF02786">
    <property type="entry name" value="CPSase_L_D2"/>
    <property type="match status" value="1"/>
</dbReference>
<dbReference type="Proteomes" id="UP001165679">
    <property type="component" value="Unassembled WGS sequence"/>
</dbReference>
<evidence type="ECO:0000259" key="7">
    <source>
        <dbReference type="PROSITE" id="PS50968"/>
    </source>
</evidence>
<dbReference type="EMBL" id="JAPDNT010000030">
    <property type="protein sequence ID" value="MCW3477121.1"/>
    <property type="molecule type" value="Genomic_DNA"/>
</dbReference>
<gene>
    <name evidence="10" type="ORF">OL599_21350</name>
</gene>
<dbReference type="Gene3D" id="3.30.470.20">
    <property type="entry name" value="ATP-grasp fold, B domain"/>
    <property type="match status" value="1"/>
</dbReference>
<evidence type="ECO:0000259" key="9">
    <source>
        <dbReference type="PROSITE" id="PS50979"/>
    </source>
</evidence>
<dbReference type="InterPro" id="IPR011761">
    <property type="entry name" value="ATP-grasp"/>
</dbReference>
<dbReference type="InterPro" id="IPR005482">
    <property type="entry name" value="Biotin_COase_C"/>
</dbReference>
<dbReference type="Pfam" id="PF21139">
    <property type="entry name" value="BT_MCC_alpha"/>
    <property type="match status" value="1"/>
</dbReference>
<dbReference type="SMART" id="SM00878">
    <property type="entry name" value="Biotin_carb_C"/>
    <property type="match status" value="1"/>
</dbReference>
<dbReference type="InterPro" id="IPR050856">
    <property type="entry name" value="Biotin_carboxylase_complex"/>
</dbReference>
<dbReference type="Pfam" id="PF00364">
    <property type="entry name" value="Biotin_lipoyl"/>
    <property type="match status" value="1"/>
</dbReference>
<dbReference type="Gene3D" id="3.30.700.40">
    <property type="match status" value="1"/>
</dbReference>
<organism evidence="10 11">
    <name type="scientific">Limobrevibacterium gyesilva</name>
    <dbReference type="NCBI Taxonomy" id="2991712"/>
    <lineage>
        <taxon>Bacteria</taxon>
        <taxon>Pseudomonadati</taxon>
        <taxon>Pseudomonadota</taxon>
        <taxon>Alphaproteobacteria</taxon>
        <taxon>Acetobacterales</taxon>
        <taxon>Acetobacteraceae</taxon>
        <taxon>Limobrevibacterium</taxon>
    </lineage>
</organism>
<dbReference type="InterPro" id="IPR011054">
    <property type="entry name" value="Rudment_hybrid_motif"/>
</dbReference>
<reference evidence="10" key="1">
    <citation type="submission" date="2022-09" db="EMBL/GenBank/DDBJ databases">
        <title>Rhodovastum sp. nov. RN2-1 isolated from soil in Seongnam, South Korea.</title>
        <authorList>
            <person name="Le N.T."/>
        </authorList>
    </citation>
    <scope>NUCLEOTIDE SEQUENCE</scope>
    <source>
        <strain evidence="10">RN2-1</strain>
    </source>
</reference>
<dbReference type="InterPro" id="IPR005479">
    <property type="entry name" value="CPAse_ATP-bd"/>
</dbReference>
<dbReference type="Gene3D" id="3.30.1490.20">
    <property type="entry name" value="ATP-grasp fold, A domain"/>
    <property type="match status" value="1"/>
</dbReference>
<dbReference type="InterPro" id="IPR013815">
    <property type="entry name" value="ATP_grasp_subdomain_1"/>
</dbReference>
<dbReference type="InterPro" id="IPR001882">
    <property type="entry name" value="Biotin_BS"/>
</dbReference>
<dbReference type="CDD" id="cd06850">
    <property type="entry name" value="biotinyl_domain"/>
    <property type="match status" value="1"/>
</dbReference>
<dbReference type="SUPFAM" id="SSF51246">
    <property type="entry name" value="Rudiment single hybrid motif"/>
    <property type="match status" value="1"/>
</dbReference>
<dbReference type="PANTHER" id="PTHR18866:SF33">
    <property type="entry name" value="METHYLCROTONOYL-COA CARBOXYLASE SUBUNIT ALPHA, MITOCHONDRIAL-RELATED"/>
    <property type="match status" value="1"/>
</dbReference>
<feature type="domain" description="ATP-grasp" evidence="8">
    <location>
        <begin position="120"/>
        <end position="316"/>
    </location>
</feature>
<feature type="domain" description="Lipoyl-binding" evidence="7">
    <location>
        <begin position="573"/>
        <end position="650"/>
    </location>
</feature>
<keyword evidence="3 6" id="KW-0547">Nucleotide-binding</keyword>
<dbReference type="Gene3D" id="3.40.50.20">
    <property type="match status" value="1"/>
</dbReference>
<dbReference type="GO" id="GO:0016874">
    <property type="term" value="F:ligase activity"/>
    <property type="evidence" value="ECO:0007669"/>
    <property type="project" value="UniProtKB-KW"/>
</dbReference>
<evidence type="ECO:0000259" key="8">
    <source>
        <dbReference type="PROSITE" id="PS50975"/>
    </source>
</evidence>
<dbReference type="GO" id="GO:0046872">
    <property type="term" value="F:metal ion binding"/>
    <property type="evidence" value="ECO:0007669"/>
    <property type="project" value="InterPro"/>
</dbReference>
<dbReference type="NCBIfam" id="NF006367">
    <property type="entry name" value="PRK08591.1"/>
    <property type="match status" value="1"/>
</dbReference>
<comment type="caution">
    <text evidence="10">The sequence shown here is derived from an EMBL/GenBank/DDBJ whole genome shotgun (WGS) entry which is preliminary data.</text>
</comment>
<dbReference type="AlphaFoldDB" id="A0AA42CHC8"/>
<dbReference type="Pfam" id="PF02785">
    <property type="entry name" value="Biotin_carb_C"/>
    <property type="match status" value="1"/>
</dbReference>
<dbReference type="SUPFAM" id="SSF52440">
    <property type="entry name" value="PreATP-grasp domain"/>
    <property type="match status" value="1"/>
</dbReference>
<dbReference type="PROSITE" id="PS00867">
    <property type="entry name" value="CPSASE_2"/>
    <property type="match status" value="1"/>
</dbReference>
<sequence>MFTKILIANRGEIACRVIRTARRLGISTVAVYSDADADALHVAMADEAYRIGPAAPRDSYLNVAAILEAARRSGAQALHPGYGFLSENAAFAEACAASGVVFIGPPPAAIRAMGGKSEAKALMERAGVPLVPGYHGAAQDDATLVAAAARIGFPVLIKASAGGGGKGMRVVEAEADLSAAIAAARREALSSFGDDRVLIERYLTRPRHIEIQVFADTHGNAVSLFERDCSIQRRHQKIIEEAPAPGMTAAMRRAMGEAAVAATKAVGYVGAGTVEFIVEGTDFHFMEMNTRLQVEHPVTEAITGQDLVEWQFRVAAGERLPKLQDALAIDGHAVEVRLYAEDPARGFLPSVGRLVHLRLPGTARIESGVRAGDRITPDYDPMIAKLIVHGPDRAAALRLLSAALAASEVVGVQTNLALLSAIAAHPSFRAADFDTGFIARHPALLPPPASPPPLAIAAATLAVLDARAQTAHVETDPHSPWSATDCWRMNLAGAQTVHLRAGSDTFRIRAQPQADGAWQLDWVEASHVAAALPGTVRLDDAVHPATVVQDDGRITVVIAGTNHAFDRVDPLLPPEAEVAGGGRVMAPIPGRVASVLVKPGDTVTRGQPLVVLEAMKMELTLTSAMDGAVKAVRCAVGDMVQEGVDLVDFVLEPTE</sequence>